<dbReference type="Ensembl" id="ENSPRET00000034379.1">
    <property type="protein sequence ID" value="ENSPREP00000033999.1"/>
    <property type="gene ID" value="ENSPREG00000023035.1"/>
</dbReference>
<dbReference type="GO" id="GO:0007605">
    <property type="term" value="P:sensory perception of sound"/>
    <property type="evidence" value="ECO:0007669"/>
    <property type="project" value="InterPro"/>
</dbReference>
<dbReference type="Pfam" id="PF15182">
    <property type="entry name" value="OTOS"/>
    <property type="match status" value="1"/>
</dbReference>
<name>A0A3P9QIR7_POERE</name>
<reference evidence="1" key="3">
    <citation type="submission" date="2025-09" db="UniProtKB">
        <authorList>
            <consortium name="Ensembl"/>
        </authorList>
    </citation>
    <scope>IDENTIFICATION</scope>
    <source>
        <strain evidence="1">Guanapo</strain>
    </source>
</reference>
<protein>
    <submittedName>
        <fullName evidence="1">Otospiralin</fullName>
    </submittedName>
</protein>
<dbReference type="STRING" id="8081.ENSPREP00000033999"/>
<accession>A0A3P9QIR7</accession>
<evidence type="ECO:0000313" key="2">
    <source>
        <dbReference type="Proteomes" id="UP000242638"/>
    </source>
</evidence>
<dbReference type="GeneTree" id="ENSGT00390000011600"/>
<evidence type="ECO:0000313" key="1">
    <source>
        <dbReference type="Ensembl" id="ENSPREP00000033999.1"/>
    </source>
</evidence>
<reference evidence="2" key="1">
    <citation type="submission" date="2013-11" db="EMBL/GenBank/DDBJ databases">
        <title>The genomic landscape of the Guanapo guppy.</title>
        <authorList>
            <person name="Kuenstner A."/>
            <person name="Dreyer C."/>
        </authorList>
    </citation>
    <scope>NUCLEOTIDE SEQUENCE</scope>
    <source>
        <strain evidence="2">Guanapo</strain>
    </source>
</reference>
<dbReference type="InterPro" id="IPR028224">
    <property type="entry name" value="Otospiralin"/>
</dbReference>
<dbReference type="AlphaFoldDB" id="A0A3P9QIR7"/>
<dbReference type="Proteomes" id="UP000242638">
    <property type="component" value="Unassembled WGS sequence"/>
</dbReference>
<organism evidence="1 2">
    <name type="scientific">Poecilia reticulata</name>
    <name type="common">Guppy</name>
    <name type="synonym">Acanthophacelus reticulatus</name>
    <dbReference type="NCBI Taxonomy" id="8081"/>
    <lineage>
        <taxon>Eukaryota</taxon>
        <taxon>Metazoa</taxon>
        <taxon>Chordata</taxon>
        <taxon>Craniata</taxon>
        <taxon>Vertebrata</taxon>
        <taxon>Euteleostomi</taxon>
        <taxon>Actinopterygii</taxon>
        <taxon>Neopterygii</taxon>
        <taxon>Teleostei</taxon>
        <taxon>Neoteleostei</taxon>
        <taxon>Acanthomorphata</taxon>
        <taxon>Ovalentaria</taxon>
        <taxon>Atherinomorphae</taxon>
        <taxon>Cyprinodontiformes</taxon>
        <taxon>Poeciliidae</taxon>
        <taxon>Poeciliinae</taxon>
        <taxon>Poecilia</taxon>
    </lineage>
</organism>
<reference evidence="1" key="2">
    <citation type="submission" date="2025-08" db="UniProtKB">
        <authorList>
            <consortium name="Ensembl"/>
        </authorList>
    </citation>
    <scope>IDENTIFICATION</scope>
    <source>
        <strain evidence="1">Guanapo</strain>
    </source>
</reference>
<dbReference type="PANTHER" id="PTHR35073:SF1">
    <property type="entry name" value="OTOSPIRALIN"/>
    <property type="match status" value="1"/>
</dbReference>
<dbReference type="PANTHER" id="PTHR35073">
    <property type="entry name" value="OTOSPIRALIN"/>
    <property type="match status" value="1"/>
</dbReference>
<sequence length="95" mass="10836">MCGGESALSDWLPVTFSLKLPVGRSAVVLSRSVPYDEPPAVPYWPYSTSDFWNYVEYFRSIGAYSHINEMARAFYAHQHLGDTLGYETNPHLLYQ</sequence>
<keyword evidence="2" id="KW-1185">Reference proteome</keyword>
<proteinExistence type="predicted"/>
<dbReference type="Bgee" id="ENSPREG00000023035">
    <property type="expression patterns" value="Expressed in head"/>
</dbReference>